<dbReference type="Proteomes" id="UP000324269">
    <property type="component" value="Unassembled WGS sequence"/>
</dbReference>
<organism evidence="1 2">
    <name type="scientific">Rossellomorea aquimaris</name>
    <dbReference type="NCBI Taxonomy" id="189382"/>
    <lineage>
        <taxon>Bacteria</taxon>
        <taxon>Bacillati</taxon>
        <taxon>Bacillota</taxon>
        <taxon>Bacilli</taxon>
        <taxon>Bacillales</taxon>
        <taxon>Bacillaceae</taxon>
        <taxon>Rossellomorea</taxon>
    </lineage>
</organism>
<reference evidence="1 2" key="1">
    <citation type="submission" date="2019-08" db="EMBL/GenBank/DDBJ databases">
        <title>Bacillus genomes from the desert of Cuatro Cienegas, Coahuila.</title>
        <authorList>
            <person name="Olmedo-Alvarez G."/>
        </authorList>
    </citation>
    <scope>NUCLEOTIDE SEQUENCE [LARGE SCALE GENOMIC DNA]</scope>
    <source>
        <strain evidence="1 2">CH87b_3T</strain>
    </source>
</reference>
<dbReference type="EMBL" id="VTEZ01000004">
    <property type="protein sequence ID" value="TYS84654.1"/>
    <property type="molecule type" value="Genomic_DNA"/>
</dbReference>
<dbReference type="AlphaFoldDB" id="A0A5D4TT98"/>
<name>A0A5D4TT98_9BACI</name>
<dbReference type="RefSeq" id="WP_148969085.1">
    <property type="nucleotide sequence ID" value="NZ_CANLNA010000002.1"/>
</dbReference>
<comment type="caution">
    <text evidence="1">The sequence shown here is derived from an EMBL/GenBank/DDBJ whole genome shotgun (WGS) entry which is preliminary data.</text>
</comment>
<evidence type="ECO:0000313" key="1">
    <source>
        <dbReference type="EMBL" id="TYS84654.1"/>
    </source>
</evidence>
<sequence length="99" mass="11917">MPRKDESSTEQKGELIQEREKNEMLERMLAAVLNYLSDDEIEEIDLEYLLTNTKDLRQWWDQYREKNKKQVEEEIKKSLSKLTLEELESIREQIKGKNG</sequence>
<accession>A0A5D4TT98</accession>
<gene>
    <name evidence="1" type="ORF">FZC85_14900</name>
</gene>
<protein>
    <submittedName>
        <fullName evidence="1">Uncharacterized protein</fullName>
    </submittedName>
</protein>
<evidence type="ECO:0000313" key="2">
    <source>
        <dbReference type="Proteomes" id="UP000324269"/>
    </source>
</evidence>
<dbReference type="OrthoDB" id="2736320at2"/>
<proteinExistence type="predicted"/>